<reference evidence="2 3" key="1">
    <citation type="submission" date="2019-01" db="EMBL/GenBank/DDBJ databases">
        <title>Genomic insights into a novel species Rhodoferax sp.</title>
        <authorList>
            <person name="Jin L."/>
        </authorList>
    </citation>
    <scope>NUCLEOTIDE SEQUENCE [LARGE SCALE GENOMIC DNA]</scope>
    <source>
        <strain evidence="2 3">CHu59-6-5</strain>
    </source>
</reference>
<dbReference type="OrthoDB" id="9765972at2"/>
<organism evidence="2 3">
    <name type="scientific">Rhodoferax sediminis</name>
    <dbReference type="NCBI Taxonomy" id="2509614"/>
    <lineage>
        <taxon>Bacteria</taxon>
        <taxon>Pseudomonadati</taxon>
        <taxon>Pseudomonadota</taxon>
        <taxon>Betaproteobacteria</taxon>
        <taxon>Burkholderiales</taxon>
        <taxon>Comamonadaceae</taxon>
        <taxon>Rhodoferax</taxon>
    </lineage>
</organism>
<evidence type="ECO:0000256" key="1">
    <source>
        <dbReference type="SAM" id="MobiDB-lite"/>
    </source>
</evidence>
<dbReference type="Pfam" id="PF09903">
    <property type="entry name" value="DUF2130"/>
    <property type="match status" value="1"/>
</dbReference>
<feature type="compositionally biased region" description="Basic and acidic residues" evidence="1">
    <location>
        <begin position="82"/>
        <end position="115"/>
    </location>
</feature>
<feature type="region of interest" description="Disordered" evidence="1">
    <location>
        <begin position="78"/>
        <end position="115"/>
    </location>
</feature>
<evidence type="ECO:0000313" key="3">
    <source>
        <dbReference type="Proteomes" id="UP000316798"/>
    </source>
</evidence>
<name>A0A515D6C5_9BURK</name>
<evidence type="ECO:0000313" key="2">
    <source>
        <dbReference type="EMBL" id="QDL35947.1"/>
    </source>
</evidence>
<dbReference type="RefSeq" id="WP_142817047.1">
    <property type="nucleotide sequence ID" value="NZ_CP035503.1"/>
</dbReference>
<dbReference type="Proteomes" id="UP000316798">
    <property type="component" value="Chromosome"/>
</dbReference>
<gene>
    <name evidence="2" type="ORF">EUB48_00555</name>
</gene>
<dbReference type="InterPro" id="IPR019219">
    <property type="entry name" value="DUF2130"/>
</dbReference>
<accession>A0A515D6C5</accession>
<keyword evidence="3" id="KW-1185">Reference proteome</keyword>
<dbReference type="KEGG" id="rhf:EUB48_00555"/>
<proteinExistence type="predicted"/>
<protein>
    <submittedName>
        <fullName evidence="2">DUF2130 domain-containing protein</fullName>
    </submittedName>
</protein>
<dbReference type="EMBL" id="CP035503">
    <property type="protein sequence ID" value="QDL35947.1"/>
    <property type="molecule type" value="Genomic_DNA"/>
</dbReference>
<dbReference type="AlphaFoldDB" id="A0A515D6C5"/>
<sequence>MQDKIILDANESIICPKCAHEFTLGDGITRQTIDRHAEEFEALLKAGRDELEKHLTRDAQRKATQAAAAEIAKLQEQVSNAKRAERDAQASIEQARKDAREKAAADAEQERKALQEDLARKDAAIKGFREQEIELRRQKQAVEEQQRNMELELQRKLDEERGKITVAIAQREADRFVMMEAEWRKKFDDAQKSNDDLRRKLEQGSQQLQGEVLELEVEQSLTTTFFHDLIEEVKKGVRGADVMQTVRTAAGIPAGKIIWEAKRAENWSDKWLHKLKDDQQDAKADLAVLVTTVMPKGVTDPFTRIGDVWVISPQVLRPMAETLRVILLETHKLRQANVGKSEKVEQLYAYLSSPTFSQRIRTVLDTFSGMQTDLDSERRALTKIWAKRQTQIDRVTKSMVTVVGELQGIAQESLPDLQQIDTLEAIALPEPEQTANH</sequence>